<evidence type="ECO:0000313" key="1">
    <source>
        <dbReference type="EMBL" id="RJX37111.1"/>
    </source>
</evidence>
<evidence type="ECO:0000313" key="2">
    <source>
        <dbReference type="Proteomes" id="UP000267798"/>
    </source>
</evidence>
<dbReference type="RefSeq" id="WP_120114108.1">
    <property type="nucleotide sequence ID" value="NZ_QXQB01000007.1"/>
</dbReference>
<comment type="caution">
    <text evidence="1">The sequence shown here is derived from an EMBL/GenBank/DDBJ whole genome shotgun (WGS) entry which is preliminary data.</text>
</comment>
<dbReference type="EMBL" id="QXQB01000007">
    <property type="protein sequence ID" value="RJX37111.1"/>
    <property type="molecule type" value="Genomic_DNA"/>
</dbReference>
<protein>
    <submittedName>
        <fullName evidence="1">Uncharacterized protein</fullName>
    </submittedName>
</protein>
<sequence length="188" mass="22138">MNITFGLDTHGTCVGQLQDELLPLTDLAEAWTFPYQIYMMWRVLPESYERKTFRRFDSRDQTLTLDMSIPYEPYSRMSKNEQREALGLLLYSYLAESIAKYKKYADTEEQQQLLAKVKSWMLEHNWLEGKIEQARKLLAQDIGLYDVSKQLHMSLEEVEYILLRMNGYEQTDVHPDNIVAGKATPYHL</sequence>
<dbReference type="AlphaFoldDB" id="A0A3A6PL63"/>
<proteinExistence type="predicted"/>
<gene>
    <name evidence="1" type="ORF">D3P09_24685</name>
</gene>
<organism evidence="1 2">
    <name type="scientific">Paenibacillus pinisoli</name>
    <dbReference type="NCBI Taxonomy" id="1276110"/>
    <lineage>
        <taxon>Bacteria</taxon>
        <taxon>Bacillati</taxon>
        <taxon>Bacillota</taxon>
        <taxon>Bacilli</taxon>
        <taxon>Bacillales</taxon>
        <taxon>Paenibacillaceae</taxon>
        <taxon>Paenibacillus</taxon>
    </lineage>
</organism>
<accession>A0A3A6PL63</accession>
<dbReference type="Proteomes" id="UP000267798">
    <property type="component" value="Unassembled WGS sequence"/>
</dbReference>
<name>A0A3A6PL63_9BACL</name>
<dbReference type="OrthoDB" id="6966152at2"/>
<keyword evidence="2" id="KW-1185">Reference proteome</keyword>
<reference evidence="1 2" key="1">
    <citation type="submission" date="2018-09" db="EMBL/GenBank/DDBJ databases">
        <title>Paenibacillus aracenensis nov. sp. isolated from a cave in southern Spain.</title>
        <authorList>
            <person name="Jurado V."/>
            <person name="Gutierrez-Patricio S."/>
            <person name="Gonzalez-Pimentel J.L."/>
            <person name="Miller A.Z."/>
            <person name="Laiz L."/>
            <person name="Saiz-Jimenez C."/>
        </authorList>
    </citation>
    <scope>NUCLEOTIDE SEQUENCE [LARGE SCALE GENOMIC DNA]</scope>
    <source>
        <strain evidence="1 2">JCM 19203</strain>
    </source>
</reference>